<dbReference type="STRING" id="1122170.GCA_000701265_02836"/>
<dbReference type="SUPFAM" id="SSF53383">
    <property type="entry name" value="PLP-dependent transferases"/>
    <property type="match status" value="1"/>
</dbReference>
<dbReference type="CDD" id="cd00609">
    <property type="entry name" value="AAT_like"/>
    <property type="match status" value="1"/>
</dbReference>
<keyword evidence="9" id="KW-1185">Reference proteome</keyword>
<dbReference type="Gene3D" id="3.90.1150.10">
    <property type="entry name" value="Aspartate Aminotransferase, domain 1"/>
    <property type="match status" value="1"/>
</dbReference>
<dbReference type="InterPro" id="IPR004839">
    <property type="entry name" value="Aminotransferase_I/II_large"/>
</dbReference>
<comment type="similarity">
    <text evidence="2 6">Belongs to the class-I pyridoxal-phosphate-dependent aminotransferase family.</text>
</comment>
<proteinExistence type="inferred from homology"/>
<dbReference type="Gene3D" id="3.40.640.10">
    <property type="entry name" value="Type I PLP-dependent aspartate aminotransferase-like (Major domain)"/>
    <property type="match status" value="1"/>
</dbReference>
<name>A0A378LRR1_9GAMM</name>
<dbReference type="InterPro" id="IPR015421">
    <property type="entry name" value="PyrdxlP-dep_Trfase_major"/>
</dbReference>
<dbReference type="AlphaFoldDB" id="A0A378LRR1"/>
<comment type="cofactor">
    <cofactor evidence="1 6">
        <name>pyridoxal 5'-phosphate</name>
        <dbReference type="ChEBI" id="CHEBI:597326"/>
    </cofactor>
</comment>
<keyword evidence="5" id="KW-0663">Pyridoxal phosphate</keyword>
<dbReference type="EMBL" id="UGPB01000001">
    <property type="protein sequence ID" value="STY28499.1"/>
    <property type="molecule type" value="Genomic_DNA"/>
</dbReference>
<evidence type="ECO:0000313" key="9">
    <source>
        <dbReference type="Proteomes" id="UP000255297"/>
    </source>
</evidence>
<dbReference type="FunFam" id="3.40.640.10:FF:000033">
    <property type="entry name" value="Aspartate aminotransferase"/>
    <property type="match status" value="1"/>
</dbReference>
<protein>
    <recommendedName>
        <fullName evidence="6">Aminotransferase</fullName>
        <ecNumber evidence="6">2.6.1.-</ecNumber>
    </recommendedName>
</protein>
<evidence type="ECO:0000256" key="5">
    <source>
        <dbReference type="ARBA" id="ARBA00022898"/>
    </source>
</evidence>
<dbReference type="GO" id="GO:0005737">
    <property type="term" value="C:cytoplasm"/>
    <property type="evidence" value="ECO:0007669"/>
    <property type="project" value="TreeGrafter"/>
</dbReference>
<dbReference type="PANTHER" id="PTHR43807">
    <property type="entry name" value="FI04487P"/>
    <property type="match status" value="1"/>
</dbReference>
<dbReference type="GO" id="GO:0030170">
    <property type="term" value="F:pyridoxal phosphate binding"/>
    <property type="evidence" value="ECO:0007669"/>
    <property type="project" value="InterPro"/>
</dbReference>
<dbReference type="InterPro" id="IPR015422">
    <property type="entry name" value="PyrdxlP-dep_Trfase_small"/>
</dbReference>
<dbReference type="Pfam" id="PF00155">
    <property type="entry name" value="Aminotran_1_2"/>
    <property type="match status" value="1"/>
</dbReference>
<sequence>MVCCLSIHFDFETVGWVIGTNELVNDLGRLSFLMHRIKSKGTNNMLKTSKASETLCQSGIRAASTECERVGGINLGQGICDLPTPEVIKQAAIRALEQEKNVYSACEGVFNLRQAIANKIQSFNQISVHPETEVLVTHGSTGAFICATMALFNPGDEVILFEPFYGYHKNILELYQVHVKTVPINLTDLSFQIEDLEKVMTPKTRAIIICTPCNPCGKVFSEQELLAIGAIAEHYNLAVITDEIYEYITYPGFQHVSFACLKNFKNRTITISGCSKTYNMTGWRLGYASGPAHVIAKMALLQDLLYVCPATPLQHAAIDAFKLQENYYQKMCQSYLEKRDYIVRELREIGFEVTVPQGAYYIMADFSHLGFKDDTAMTRSLLEQAKVAVVPGRAFYLNPDKGKHVLRFCYALSQEKVAQGLKQIKDNLVVCPT</sequence>
<evidence type="ECO:0000256" key="3">
    <source>
        <dbReference type="ARBA" id="ARBA00022576"/>
    </source>
</evidence>
<dbReference type="InterPro" id="IPR015424">
    <property type="entry name" value="PyrdxlP-dep_Trfase"/>
</dbReference>
<dbReference type="RefSeq" id="WP_051635457.1">
    <property type="nucleotide sequence ID" value="NZ_CAAAIS010000002.1"/>
</dbReference>
<keyword evidence="4 6" id="KW-0808">Transferase</keyword>
<evidence type="ECO:0000256" key="4">
    <source>
        <dbReference type="ARBA" id="ARBA00022679"/>
    </source>
</evidence>
<dbReference type="EC" id="2.6.1.-" evidence="6"/>
<evidence type="ECO:0000256" key="2">
    <source>
        <dbReference type="ARBA" id="ARBA00007441"/>
    </source>
</evidence>
<evidence type="ECO:0000259" key="7">
    <source>
        <dbReference type="Pfam" id="PF00155"/>
    </source>
</evidence>
<dbReference type="GO" id="GO:0016212">
    <property type="term" value="F:kynurenine-oxoglutarate transaminase activity"/>
    <property type="evidence" value="ECO:0007669"/>
    <property type="project" value="TreeGrafter"/>
</dbReference>
<gene>
    <name evidence="8" type="primary">dapC</name>
    <name evidence="8" type="ORF">NCTC11532_00674</name>
</gene>
<evidence type="ECO:0000256" key="1">
    <source>
        <dbReference type="ARBA" id="ARBA00001933"/>
    </source>
</evidence>
<feature type="domain" description="Aminotransferase class I/classII large" evidence="7">
    <location>
        <begin position="72"/>
        <end position="424"/>
    </location>
</feature>
<evidence type="ECO:0000313" key="8">
    <source>
        <dbReference type="EMBL" id="STY28499.1"/>
    </source>
</evidence>
<accession>A0A378LRR1</accession>
<dbReference type="PROSITE" id="PS00105">
    <property type="entry name" value="AA_TRANSFER_CLASS_1"/>
    <property type="match status" value="1"/>
</dbReference>
<reference evidence="8 9" key="1">
    <citation type="submission" date="2018-06" db="EMBL/GenBank/DDBJ databases">
        <authorList>
            <consortium name="Pathogen Informatics"/>
            <person name="Doyle S."/>
        </authorList>
    </citation>
    <scope>NUCLEOTIDE SEQUENCE [LARGE SCALE GENOMIC DNA]</scope>
    <source>
        <strain evidence="8 9">NCTC11532</strain>
    </source>
</reference>
<dbReference type="InterPro" id="IPR004838">
    <property type="entry name" value="NHTrfase_class1_PyrdxlP-BS"/>
</dbReference>
<organism evidence="8 9">
    <name type="scientific">Legionella wadsworthii</name>
    <dbReference type="NCBI Taxonomy" id="28088"/>
    <lineage>
        <taxon>Bacteria</taxon>
        <taxon>Pseudomonadati</taxon>
        <taxon>Pseudomonadota</taxon>
        <taxon>Gammaproteobacteria</taxon>
        <taxon>Legionellales</taxon>
        <taxon>Legionellaceae</taxon>
        <taxon>Legionella</taxon>
    </lineage>
</organism>
<dbReference type="Proteomes" id="UP000255297">
    <property type="component" value="Unassembled WGS sequence"/>
</dbReference>
<dbReference type="PANTHER" id="PTHR43807:SF20">
    <property type="entry name" value="FI04487P"/>
    <property type="match status" value="1"/>
</dbReference>
<keyword evidence="3 6" id="KW-0032">Aminotransferase</keyword>
<dbReference type="OrthoDB" id="9763453at2"/>
<dbReference type="InterPro" id="IPR051326">
    <property type="entry name" value="Kynurenine-oxoglutarate_AT"/>
</dbReference>
<evidence type="ECO:0000256" key="6">
    <source>
        <dbReference type="RuleBase" id="RU000481"/>
    </source>
</evidence>